<dbReference type="AlphaFoldDB" id="A0A0L9TUM1"/>
<dbReference type="Gramene" id="KOM34201">
    <property type="protein sequence ID" value="KOM34201"/>
    <property type="gene ID" value="LR48_Vigan02g035100"/>
</dbReference>
<organism evidence="1 2">
    <name type="scientific">Phaseolus angularis</name>
    <name type="common">Azuki bean</name>
    <name type="synonym">Vigna angularis</name>
    <dbReference type="NCBI Taxonomy" id="3914"/>
    <lineage>
        <taxon>Eukaryota</taxon>
        <taxon>Viridiplantae</taxon>
        <taxon>Streptophyta</taxon>
        <taxon>Embryophyta</taxon>
        <taxon>Tracheophyta</taxon>
        <taxon>Spermatophyta</taxon>
        <taxon>Magnoliopsida</taxon>
        <taxon>eudicotyledons</taxon>
        <taxon>Gunneridae</taxon>
        <taxon>Pentapetalae</taxon>
        <taxon>rosids</taxon>
        <taxon>fabids</taxon>
        <taxon>Fabales</taxon>
        <taxon>Fabaceae</taxon>
        <taxon>Papilionoideae</taxon>
        <taxon>50 kb inversion clade</taxon>
        <taxon>NPAAA clade</taxon>
        <taxon>indigoferoid/millettioid clade</taxon>
        <taxon>Phaseoleae</taxon>
        <taxon>Vigna</taxon>
    </lineage>
</organism>
<name>A0A0L9TUM1_PHAAN</name>
<dbReference type="Proteomes" id="UP000053144">
    <property type="component" value="Chromosome 2"/>
</dbReference>
<accession>A0A0L9TUM1</accession>
<dbReference type="EMBL" id="CM003372">
    <property type="protein sequence ID" value="KOM34201.1"/>
    <property type="molecule type" value="Genomic_DNA"/>
</dbReference>
<evidence type="ECO:0000313" key="1">
    <source>
        <dbReference type="EMBL" id="KOM34201.1"/>
    </source>
</evidence>
<protein>
    <submittedName>
        <fullName evidence="1">Uncharacterized protein</fullName>
    </submittedName>
</protein>
<evidence type="ECO:0000313" key="2">
    <source>
        <dbReference type="Proteomes" id="UP000053144"/>
    </source>
</evidence>
<gene>
    <name evidence="1" type="ORF">LR48_Vigan02g035100</name>
</gene>
<proteinExistence type="predicted"/>
<sequence>MSPMKVVGDGDNDTRTVTNGYIVEENCDRCVKACLDSDGSILTTLWLLGRDEKNCCHWLKLMLWHNFTLGAHGGCEELVGTSSPLLGLFLLPSSMFVSSKALHGNGEPNPSCWE</sequence>
<reference evidence="2" key="1">
    <citation type="journal article" date="2015" name="Proc. Natl. Acad. Sci. U.S.A.">
        <title>Genome sequencing of adzuki bean (Vigna angularis) provides insight into high starch and low fat accumulation and domestication.</title>
        <authorList>
            <person name="Yang K."/>
            <person name="Tian Z."/>
            <person name="Chen C."/>
            <person name="Luo L."/>
            <person name="Zhao B."/>
            <person name="Wang Z."/>
            <person name="Yu L."/>
            <person name="Li Y."/>
            <person name="Sun Y."/>
            <person name="Li W."/>
            <person name="Chen Y."/>
            <person name="Li Y."/>
            <person name="Zhang Y."/>
            <person name="Ai D."/>
            <person name="Zhao J."/>
            <person name="Shang C."/>
            <person name="Ma Y."/>
            <person name="Wu B."/>
            <person name="Wang M."/>
            <person name="Gao L."/>
            <person name="Sun D."/>
            <person name="Zhang P."/>
            <person name="Guo F."/>
            <person name="Wang W."/>
            <person name="Li Y."/>
            <person name="Wang J."/>
            <person name="Varshney R.K."/>
            <person name="Wang J."/>
            <person name="Ling H.Q."/>
            <person name="Wan P."/>
        </authorList>
    </citation>
    <scope>NUCLEOTIDE SEQUENCE</scope>
    <source>
        <strain evidence="2">cv. Jingnong 6</strain>
    </source>
</reference>